<dbReference type="STRING" id="591205.SAMN05421538_10299"/>
<dbReference type="Pfam" id="PF13466">
    <property type="entry name" value="STAS_2"/>
    <property type="match status" value="1"/>
</dbReference>
<protein>
    <submittedName>
        <fullName evidence="2">Chemotaxis protein CheX</fullName>
    </submittedName>
</protein>
<proteinExistence type="predicted"/>
<dbReference type="SUPFAM" id="SSF52091">
    <property type="entry name" value="SpoIIaa-like"/>
    <property type="match status" value="1"/>
</dbReference>
<organism evidence="2 3">
    <name type="scientific">Paracoccus isoporae</name>
    <dbReference type="NCBI Taxonomy" id="591205"/>
    <lineage>
        <taxon>Bacteria</taxon>
        <taxon>Pseudomonadati</taxon>
        <taxon>Pseudomonadota</taxon>
        <taxon>Alphaproteobacteria</taxon>
        <taxon>Rhodobacterales</taxon>
        <taxon>Paracoccaceae</taxon>
        <taxon>Paracoccus</taxon>
    </lineage>
</organism>
<evidence type="ECO:0000259" key="1">
    <source>
        <dbReference type="Pfam" id="PF13466"/>
    </source>
</evidence>
<keyword evidence="3" id="KW-1185">Reference proteome</keyword>
<feature type="domain" description="MlaB-like STAS" evidence="1">
    <location>
        <begin position="5"/>
        <end position="80"/>
    </location>
</feature>
<accession>A0A1G6WCG3</accession>
<dbReference type="InterPro" id="IPR036513">
    <property type="entry name" value="STAS_dom_sf"/>
</dbReference>
<evidence type="ECO:0000313" key="3">
    <source>
        <dbReference type="Proteomes" id="UP000199344"/>
    </source>
</evidence>
<dbReference type="AlphaFoldDB" id="A0A1G6WCG3"/>
<name>A0A1G6WCG3_9RHOB</name>
<gene>
    <name evidence="2" type="ORF">SAMN05421538_10299</name>
</gene>
<sequence>MTSKLTLPARLDLTAARPLARDIAQMPGDILLDASAVTHLGGLCLQIILAARQHCKAQSRGFAIAAPSAEFAAALSIFGIAQAEISAQEAA</sequence>
<evidence type="ECO:0000313" key="2">
    <source>
        <dbReference type="EMBL" id="SDD63640.1"/>
    </source>
</evidence>
<dbReference type="RefSeq" id="WP_176804900.1">
    <property type="nucleotide sequence ID" value="NZ_FNAH01000002.1"/>
</dbReference>
<dbReference type="InterPro" id="IPR058548">
    <property type="entry name" value="MlaB-like_STAS"/>
</dbReference>
<dbReference type="EMBL" id="FNAH01000002">
    <property type="protein sequence ID" value="SDD63640.1"/>
    <property type="molecule type" value="Genomic_DNA"/>
</dbReference>
<dbReference type="Proteomes" id="UP000199344">
    <property type="component" value="Unassembled WGS sequence"/>
</dbReference>
<dbReference type="Gene3D" id="3.30.750.24">
    <property type="entry name" value="STAS domain"/>
    <property type="match status" value="1"/>
</dbReference>
<reference evidence="2 3" key="1">
    <citation type="submission" date="2016-10" db="EMBL/GenBank/DDBJ databases">
        <authorList>
            <person name="de Groot N.N."/>
        </authorList>
    </citation>
    <scope>NUCLEOTIDE SEQUENCE [LARGE SCALE GENOMIC DNA]</scope>
    <source>
        <strain evidence="2 3">DSM 22220</strain>
    </source>
</reference>